<dbReference type="PROSITE" id="PS50862">
    <property type="entry name" value="AA_TRNA_LIGASE_II"/>
    <property type="match status" value="1"/>
</dbReference>
<reference evidence="14" key="1">
    <citation type="submission" date="2017-10" db="EMBL/GenBank/DDBJ databases">
        <title>Phenotypic and genomic properties of facultatively anaerobic sulfur-reducing natronoarchaea from hypersaline soda lakes.</title>
        <authorList>
            <person name="Sorokin D.Y."/>
            <person name="Kublanov I.V."/>
            <person name="Roman P."/>
            <person name="Sinninghe Damste J.S."/>
            <person name="Golyshin P.N."/>
            <person name="Rojo D."/>
            <person name="Ciordia S."/>
            <person name="Mena Md.C."/>
            <person name="Ferrer M."/>
            <person name="Messina E."/>
            <person name="Smedile F."/>
            <person name="La Spada G."/>
            <person name="La Cono V."/>
            <person name="Yakimov M.M."/>
        </authorList>
    </citation>
    <scope>NUCLEOTIDE SEQUENCE [LARGE SCALE GENOMIC DNA]</scope>
    <source>
        <strain evidence="14">AArc1</strain>
    </source>
</reference>
<feature type="domain" description="Aminoacyl-transfer RNA synthetases class-II family profile" evidence="12">
    <location>
        <begin position="36"/>
        <end position="139"/>
    </location>
</feature>
<dbReference type="InterPro" id="IPR015807">
    <property type="entry name" value="His-tRNA-ligase"/>
</dbReference>
<evidence type="ECO:0000256" key="7">
    <source>
        <dbReference type="ARBA" id="ARBA00023146"/>
    </source>
</evidence>
<dbReference type="Pfam" id="PF03129">
    <property type="entry name" value="HGTP_anticodon"/>
    <property type="match status" value="1"/>
</dbReference>
<dbReference type="PANTHER" id="PTHR43707">
    <property type="entry name" value="HISTIDYL-TRNA SYNTHETASE"/>
    <property type="match status" value="1"/>
</dbReference>
<keyword evidence="9" id="KW-0963">Cytoplasm</keyword>
<evidence type="ECO:0000256" key="4">
    <source>
        <dbReference type="ARBA" id="ARBA00022741"/>
    </source>
</evidence>
<dbReference type="InterPro" id="IPR041715">
    <property type="entry name" value="HisRS-like_core"/>
</dbReference>
<dbReference type="NCBIfam" id="TIGR00442">
    <property type="entry name" value="hisS"/>
    <property type="match status" value="1"/>
</dbReference>
<dbReference type="Gene3D" id="3.40.50.800">
    <property type="entry name" value="Anticodon-binding domain"/>
    <property type="match status" value="1"/>
</dbReference>
<dbReference type="InterPro" id="IPR036621">
    <property type="entry name" value="Anticodon-bd_dom_sf"/>
</dbReference>
<dbReference type="EC" id="6.1.1.21" evidence="9"/>
<comment type="catalytic activity">
    <reaction evidence="8 9">
        <text>tRNA(His) + L-histidine + ATP = L-histidyl-tRNA(His) + AMP + diphosphate + H(+)</text>
        <dbReference type="Rhea" id="RHEA:17313"/>
        <dbReference type="Rhea" id="RHEA-COMP:9665"/>
        <dbReference type="Rhea" id="RHEA-COMP:9689"/>
        <dbReference type="ChEBI" id="CHEBI:15378"/>
        <dbReference type="ChEBI" id="CHEBI:30616"/>
        <dbReference type="ChEBI" id="CHEBI:33019"/>
        <dbReference type="ChEBI" id="CHEBI:57595"/>
        <dbReference type="ChEBI" id="CHEBI:78442"/>
        <dbReference type="ChEBI" id="CHEBI:78527"/>
        <dbReference type="ChEBI" id="CHEBI:456215"/>
        <dbReference type="EC" id="6.1.1.21"/>
    </reaction>
</comment>
<comment type="subcellular location">
    <subcellularLocation>
        <location evidence="1 9">Cytoplasm</location>
    </subcellularLocation>
</comment>
<feature type="binding site" evidence="10">
    <location>
        <position position="131"/>
    </location>
    <ligand>
        <name>L-histidine</name>
        <dbReference type="ChEBI" id="CHEBI:57595"/>
    </ligand>
</feature>
<feature type="binding site" evidence="10">
    <location>
        <position position="127"/>
    </location>
    <ligand>
        <name>L-histidine</name>
        <dbReference type="ChEBI" id="CHEBI:57595"/>
    </ligand>
</feature>
<dbReference type="InterPro" id="IPR006195">
    <property type="entry name" value="aa-tRNA-synth_II"/>
</dbReference>
<keyword evidence="5 9" id="KW-0067">ATP-binding</keyword>
<dbReference type="PANTHER" id="PTHR43707:SF1">
    <property type="entry name" value="HISTIDINE--TRNA LIGASE, MITOCHONDRIAL-RELATED"/>
    <property type="match status" value="1"/>
</dbReference>
<feature type="binding site" evidence="10">
    <location>
        <begin position="83"/>
        <end position="85"/>
    </location>
    <ligand>
        <name>L-histidine</name>
        <dbReference type="ChEBI" id="CHEBI:57595"/>
    </ligand>
</feature>
<dbReference type="Proteomes" id="UP000258707">
    <property type="component" value="Chromosome"/>
</dbReference>
<evidence type="ECO:0000259" key="12">
    <source>
        <dbReference type="PROSITE" id="PS50862"/>
    </source>
</evidence>
<dbReference type="GO" id="GO:0005524">
    <property type="term" value="F:ATP binding"/>
    <property type="evidence" value="ECO:0007669"/>
    <property type="project" value="UniProtKB-UniRule"/>
</dbReference>
<organism evidence="13 14">
    <name type="scientific">Natrarchaeobaculum sulfurireducens</name>
    <dbReference type="NCBI Taxonomy" id="2044521"/>
    <lineage>
        <taxon>Archaea</taxon>
        <taxon>Methanobacteriati</taxon>
        <taxon>Methanobacteriota</taxon>
        <taxon>Stenosarchaea group</taxon>
        <taxon>Halobacteria</taxon>
        <taxon>Halobacteriales</taxon>
        <taxon>Natrialbaceae</taxon>
        <taxon>Natrarchaeobaculum</taxon>
    </lineage>
</organism>
<comment type="similarity">
    <text evidence="2 9">Belongs to the class-II aminoacyl-tRNA synthetase family.</text>
</comment>
<evidence type="ECO:0000313" key="14">
    <source>
        <dbReference type="Proteomes" id="UP000258707"/>
    </source>
</evidence>
<dbReference type="EMBL" id="CP024047">
    <property type="protein sequence ID" value="AXR76737.1"/>
    <property type="molecule type" value="Genomic_DNA"/>
</dbReference>
<dbReference type="GO" id="GO:0004821">
    <property type="term" value="F:histidine-tRNA ligase activity"/>
    <property type="evidence" value="ECO:0007669"/>
    <property type="project" value="UniProtKB-UniRule"/>
</dbReference>
<dbReference type="CDD" id="cd00859">
    <property type="entry name" value="HisRS_anticodon"/>
    <property type="match status" value="1"/>
</dbReference>
<feature type="binding site" evidence="10">
    <location>
        <position position="113"/>
    </location>
    <ligand>
        <name>L-histidine</name>
        <dbReference type="ChEBI" id="CHEBI:57595"/>
    </ligand>
</feature>
<dbReference type="InterPro" id="IPR004154">
    <property type="entry name" value="Anticodon-bd"/>
</dbReference>
<dbReference type="SUPFAM" id="SSF55681">
    <property type="entry name" value="Class II aaRS and biotin synthetases"/>
    <property type="match status" value="1"/>
</dbReference>
<dbReference type="SUPFAM" id="SSF52954">
    <property type="entry name" value="Class II aaRS ABD-related"/>
    <property type="match status" value="1"/>
</dbReference>
<keyword evidence="7 9" id="KW-0030">Aminoacyl-tRNA synthetase</keyword>
<evidence type="ECO:0000256" key="2">
    <source>
        <dbReference type="ARBA" id="ARBA00008226"/>
    </source>
</evidence>
<dbReference type="GO" id="GO:0006427">
    <property type="term" value="P:histidyl-tRNA aminoacylation"/>
    <property type="evidence" value="ECO:0007669"/>
    <property type="project" value="UniProtKB-UniRule"/>
</dbReference>
<feature type="compositionally biased region" description="Basic and acidic residues" evidence="11">
    <location>
        <begin position="426"/>
        <end position="438"/>
    </location>
</feature>
<keyword evidence="4 9" id="KW-0547">Nucleotide-binding</keyword>
<dbReference type="CDD" id="cd00773">
    <property type="entry name" value="HisRS-like_core"/>
    <property type="match status" value="1"/>
</dbReference>
<dbReference type="InterPro" id="IPR033656">
    <property type="entry name" value="HisRS_anticodon"/>
</dbReference>
<sequence>MGESPAMYDRIKGFRDFYPGEMAARRETIDTIEEAARRYGFREIGTPALERAELWTDKSGDEIVDELYAFEDQGGRHVTLTPELTPTVARMVVAKQQELSKPIKWFSTRPFWRYEQVQQGRQREFYQTNVDIFGSSEPEADAEILAWAADALTSLGLTGEHFEFRISHRDILGGVLETYDADVAIDDAIRAVDKSGKITTAEYHDLLVEAGLTYDQAAEFDDLIASGDLEDVKAFADTERVDDAVSNLQNVLEAAEDFGAREYCTVSLETARGLDYYTGVVFECFDSAGEVSRSIFGGGRYDDLIESFGGQPTPAVGVAPGHATLSLLCQRAGVWPAEEVTTDYYVLQVGDTRPEAARIARDLRERGHVVETDIAGRSFGSQLNYADSINAETVVIAGEQDLENDEVTIKDMDSGEQTQVPVDEFPGEHDRPTFEDVS</sequence>
<evidence type="ECO:0000256" key="11">
    <source>
        <dbReference type="SAM" id="MobiDB-lite"/>
    </source>
</evidence>
<evidence type="ECO:0000256" key="1">
    <source>
        <dbReference type="ARBA" id="ARBA00004496"/>
    </source>
</evidence>
<dbReference type="AlphaFoldDB" id="A0A346PB42"/>
<evidence type="ECO:0000313" key="13">
    <source>
        <dbReference type="EMBL" id="AXR76737.1"/>
    </source>
</evidence>
<keyword evidence="3 9" id="KW-0436">Ligase</keyword>
<feature type="region of interest" description="Disordered" evidence="11">
    <location>
        <begin position="412"/>
        <end position="438"/>
    </location>
</feature>
<name>A0A346PB42_9EURY</name>
<keyword evidence="6 9" id="KW-0648">Protein biosynthesis</keyword>
<evidence type="ECO:0000256" key="5">
    <source>
        <dbReference type="ARBA" id="ARBA00022840"/>
    </source>
</evidence>
<gene>
    <name evidence="9" type="primary">hisS</name>
    <name evidence="13" type="ORF">AArc1_0393</name>
</gene>
<feature type="binding site" evidence="10">
    <location>
        <begin position="276"/>
        <end position="277"/>
    </location>
    <ligand>
        <name>L-histidine</name>
        <dbReference type="ChEBI" id="CHEBI:57595"/>
    </ligand>
</feature>
<dbReference type="Gene3D" id="3.30.930.10">
    <property type="entry name" value="Bira Bifunctional Protein, Domain 2"/>
    <property type="match status" value="1"/>
</dbReference>
<accession>A0A346PB42</accession>
<evidence type="ECO:0000256" key="10">
    <source>
        <dbReference type="PIRSR" id="PIRSR001549-1"/>
    </source>
</evidence>
<evidence type="ECO:0000256" key="6">
    <source>
        <dbReference type="ARBA" id="ARBA00022917"/>
    </source>
</evidence>
<dbReference type="GO" id="GO:0005737">
    <property type="term" value="C:cytoplasm"/>
    <property type="evidence" value="ECO:0007669"/>
    <property type="project" value="UniProtKB-SubCell"/>
</dbReference>
<dbReference type="Pfam" id="PF13393">
    <property type="entry name" value="tRNA-synt_His"/>
    <property type="match status" value="1"/>
</dbReference>
<evidence type="ECO:0000256" key="3">
    <source>
        <dbReference type="ARBA" id="ARBA00022598"/>
    </source>
</evidence>
<evidence type="ECO:0000256" key="9">
    <source>
        <dbReference type="HAMAP-Rule" id="MF_00127"/>
    </source>
</evidence>
<proteinExistence type="inferred from homology"/>
<dbReference type="InterPro" id="IPR045864">
    <property type="entry name" value="aa-tRNA-synth_II/BPL/LPL"/>
</dbReference>
<protein>
    <recommendedName>
        <fullName evidence="9">Histidine--tRNA ligase</fullName>
        <ecNumber evidence="9">6.1.1.21</ecNumber>
    </recommendedName>
    <alternativeName>
        <fullName evidence="9">Histidyl-tRNA synthetase</fullName>
        <shortName evidence="9">HisRS</shortName>
    </alternativeName>
</protein>
<feature type="binding site" evidence="10">
    <location>
        <position position="272"/>
    </location>
    <ligand>
        <name>L-histidine</name>
        <dbReference type="ChEBI" id="CHEBI:57595"/>
    </ligand>
</feature>
<evidence type="ECO:0000256" key="8">
    <source>
        <dbReference type="ARBA" id="ARBA00047639"/>
    </source>
</evidence>
<dbReference type="KEGG" id="nan:AArc1_0393"/>
<dbReference type="InterPro" id="IPR004516">
    <property type="entry name" value="HisRS/HisZ"/>
</dbReference>
<dbReference type="HAMAP" id="MF_00127">
    <property type="entry name" value="His_tRNA_synth"/>
    <property type="match status" value="1"/>
</dbReference>
<dbReference type="PIRSF" id="PIRSF001549">
    <property type="entry name" value="His-tRNA_synth"/>
    <property type="match status" value="1"/>
</dbReference>